<keyword evidence="1" id="KW-0285">Flavoprotein</keyword>
<dbReference type="GO" id="GO:0050660">
    <property type="term" value="F:flavin adenine dinucleotide binding"/>
    <property type="evidence" value="ECO:0007669"/>
    <property type="project" value="InterPro"/>
</dbReference>
<feature type="domain" description="Acyl-CoA dehydrogenase/oxidase N-terminal" evidence="4">
    <location>
        <begin position="6"/>
        <end position="118"/>
    </location>
</feature>
<dbReference type="Gene3D" id="1.10.540.10">
    <property type="entry name" value="Acyl-CoA dehydrogenase/oxidase, N-terminal domain"/>
    <property type="match status" value="1"/>
</dbReference>
<keyword evidence="2" id="KW-0274">FAD</keyword>
<dbReference type="SUPFAM" id="SSF56645">
    <property type="entry name" value="Acyl-CoA dehydrogenase NM domain-like"/>
    <property type="match status" value="1"/>
</dbReference>
<dbReference type="EMBL" id="BARV01041217">
    <property type="protein sequence ID" value="GAI48713.1"/>
    <property type="molecule type" value="Genomic_DNA"/>
</dbReference>
<feature type="non-terminal residue" evidence="5">
    <location>
        <position position="146"/>
    </location>
</feature>
<evidence type="ECO:0000256" key="1">
    <source>
        <dbReference type="ARBA" id="ARBA00022630"/>
    </source>
</evidence>
<organism evidence="5">
    <name type="scientific">marine sediment metagenome</name>
    <dbReference type="NCBI Taxonomy" id="412755"/>
    <lineage>
        <taxon>unclassified sequences</taxon>
        <taxon>metagenomes</taxon>
        <taxon>ecological metagenomes</taxon>
    </lineage>
</organism>
<dbReference type="InterPro" id="IPR009100">
    <property type="entry name" value="AcylCoA_DH/oxidase_NM_dom_sf"/>
</dbReference>
<reference evidence="5" key="1">
    <citation type="journal article" date="2014" name="Front. Microbiol.">
        <title>High frequency of phylogenetically diverse reductive dehalogenase-homologous genes in deep subseafloor sedimentary metagenomes.</title>
        <authorList>
            <person name="Kawai M."/>
            <person name="Futagami T."/>
            <person name="Toyoda A."/>
            <person name="Takaki Y."/>
            <person name="Nishi S."/>
            <person name="Hori S."/>
            <person name="Arai W."/>
            <person name="Tsubouchi T."/>
            <person name="Morono Y."/>
            <person name="Uchiyama I."/>
            <person name="Ito T."/>
            <person name="Fujiyama A."/>
            <person name="Inagaki F."/>
            <person name="Takami H."/>
        </authorList>
    </citation>
    <scope>NUCLEOTIDE SEQUENCE</scope>
    <source>
        <strain evidence="5">Expedition CK06-06</strain>
    </source>
</reference>
<dbReference type="InterPro" id="IPR037069">
    <property type="entry name" value="AcylCoA_DH/ox_N_sf"/>
</dbReference>
<dbReference type="AlphaFoldDB" id="X1NYM8"/>
<accession>X1NYM8</accession>
<evidence type="ECO:0000259" key="4">
    <source>
        <dbReference type="Pfam" id="PF02771"/>
    </source>
</evidence>
<evidence type="ECO:0000256" key="3">
    <source>
        <dbReference type="ARBA" id="ARBA00023002"/>
    </source>
</evidence>
<dbReference type="PANTHER" id="PTHR43884:SF20">
    <property type="entry name" value="ACYL-COA DEHYDROGENASE FADE28"/>
    <property type="match status" value="1"/>
</dbReference>
<keyword evidence="3" id="KW-0560">Oxidoreductase</keyword>
<evidence type="ECO:0000256" key="2">
    <source>
        <dbReference type="ARBA" id="ARBA00022827"/>
    </source>
</evidence>
<dbReference type="PANTHER" id="PTHR43884">
    <property type="entry name" value="ACYL-COA DEHYDROGENASE"/>
    <property type="match status" value="1"/>
</dbReference>
<dbReference type="InterPro" id="IPR013786">
    <property type="entry name" value="AcylCoA_DH/ox_N"/>
</dbReference>
<gene>
    <name evidence="5" type="ORF">S06H3_62487</name>
</gene>
<dbReference type="Pfam" id="PF02771">
    <property type="entry name" value="Acyl-CoA_dh_N"/>
    <property type="match status" value="1"/>
</dbReference>
<sequence>MDLALSEEQEMVKKMARDFLTDKFPKTVVKEIEESELGYSPELWREMAELGWMGLALPEKYGGGDMSFLDLAVLLEEMGRACLPGPYFSTVVLGGLTILDAGSEEQKQEYLPKIASGEAIFTLALTESSARYDAAAIEAKAAADKD</sequence>
<evidence type="ECO:0000313" key="5">
    <source>
        <dbReference type="EMBL" id="GAI48713.1"/>
    </source>
</evidence>
<protein>
    <recommendedName>
        <fullName evidence="4">Acyl-CoA dehydrogenase/oxidase N-terminal domain-containing protein</fullName>
    </recommendedName>
</protein>
<name>X1NYM8_9ZZZZ</name>
<comment type="caution">
    <text evidence="5">The sequence shown here is derived from an EMBL/GenBank/DDBJ whole genome shotgun (WGS) entry which is preliminary data.</text>
</comment>
<proteinExistence type="predicted"/>
<dbReference type="GO" id="GO:0003995">
    <property type="term" value="F:acyl-CoA dehydrogenase activity"/>
    <property type="evidence" value="ECO:0007669"/>
    <property type="project" value="TreeGrafter"/>
</dbReference>